<name>A0ABT4LLW7_9PROT</name>
<reference evidence="1" key="1">
    <citation type="submission" date="2022-12" db="EMBL/GenBank/DDBJ databases">
        <title>Bacterial isolates from different developmental stages of Nematostella vectensis.</title>
        <authorList>
            <person name="Fraune S."/>
        </authorList>
    </citation>
    <scope>NUCLEOTIDE SEQUENCE</scope>
    <source>
        <strain evidence="1">G21630-S1</strain>
    </source>
</reference>
<protein>
    <submittedName>
        <fullName evidence="1">Chaperone NapD</fullName>
    </submittedName>
</protein>
<proteinExistence type="predicted"/>
<dbReference type="Pfam" id="PF03927">
    <property type="entry name" value="NapD"/>
    <property type="match status" value="1"/>
</dbReference>
<comment type="caution">
    <text evidence="1">The sequence shown here is derived from an EMBL/GenBank/DDBJ whole genome shotgun (WGS) entry which is preliminary data.</text>
</comment>
<dbReference type="Gene3D" id="3.30.70.920">
    <property type="match status" value="1"/>
</dbReference>
<dbReference type="Proteomes" id="UP001069802">
    <property type="component" value="Unassembled WGS sequence"/>
</dbReference>
<dbReference type="RefSeq" id="WP_269424261.1">
    <property type="nucleotide sequence ID" value="NZ_JAPWGY010000005.1"/>
</dbReference>
<keyword evidence="2" id="KW-1185">Reference proteome</keyword>
<evidence type="ECO:0000313" key="2">
    <source>
        <dbReference type="Proteomes" id="UP001069802"/>
    </source>
</evidence>
<dbReference type="InterPro" id="IPR005623">
    <property type="entry name" value="Chaperone_NapD_NO3_reduct"/>
</dbReference>
<dbReference type="EMBL" id="JAPWGY010000005">
    <property type="protein sequence ID" value="MCZ4282115.1"/>
    <property type="molecule type" value="Genomic_DNA"/>
</dbReference>
<accession>A0ABT4LLW7</accession>
<organism evidence="1 2">
    <name type="scientific">Kiloniella laminariae</name>
    <dbReference type="NCBI Taxonomy" id="454162"/>
    <lineage>
        <taxon>Bacteria</taxon>
        <taxon>Pseudomonadati</taxon>
        <taxon>Pseudomonadota</taxon>
        <taxon>Alphaproteobacteria</taxon>
        <taxon>Rhodospirillales</taxon>
        <taxon>Kiloniellaceae</taxon>
        <taxon>Kiloniella</taxon>
    </lineage>
</organism>
<evidence type="ECO:0000313" key="1">
    <source>
        <dbReference type="EMBL" id="MCZ4282115.1"/>
    </source>
</evidence>
<gene>
    <name evidence="1" type="ORF">O4H49_15100</name>
</gene>
<sequence>MNDETDLFISSHIARISPDNFEKVLADILKHPFADVPLVDDKGKVVILIDAPTSRDAVSTIDSIRTTEGVYSFSPVYQHEEA</sequence>